<name>A0A540WKE1_9BACT</name>
<dbReference type="EMBL" id="VIFM01000342">
    <property type="protein sequence ID" value="TQF09468.1"/>
    <property type="molecule type" value="Genomic_DNA"/>
</dbReference>
<evidence type="ECO:0000313" key="2">
    <source>
        <dbReference type="Proteomes" id="UP000315369"/>
    </source>
</evidence>
<keyword evidence="2" id="KW-1185">Reference proteome</keyword>
<gene>
    <name evidence="1" type="ORF">FJV41_44460</name>
</gene>
<protein>
    <submittedName>
        <fullName evidence="1">Uncharacterized protein</fullName>
    </submittedName>
</protein>
<evidence type="ECO:0000313" key="1">
    <source>
        <dbReference type="EMBL" id="TQF09468.1"/>
    </source>
</evidence>
<reference evidence="1 2" key="1">
    <citation type="submission" date="2019-06" db="EMBL/GenBank/DDBJ databases">
        <authorList>
            <person name="Livingstone P."/>
            <person name="Whitworth D."/>
        </authorList>
    </citation>
    <scope>NUCLEOTIDE SEQUENCE [LARGE SCALE GENOMIC DNA]</scope>
    <source>
        <strain evidence="1 2">AM401</strain>
    </source>
</reference>
<dbReference type="Proteomes" id="UP000315369">
    <property type="component" value="Unassembled WGS sequence"/>
</dbReference>
<comment type="caution">
    <text evidence="1">The sequence shown here is derived from an EMBL/GenBank/DDBJ whole genome shotgun (WGS) entry which is preliminary data.</text>
</comment>
<dbReference type="OrthoDB" id="1493841at2"/>
<dbReference type="RefSeq" id="WP_141648707.1">
    <property type="nucleotide sequence ID" value="NZ_VIFM01000342.1"/>
</dbReference>
<dbReference type="AlphaFoldDB" id="A0A540WKE1"/>
<proteinExistence type="predicted"/>
<accession>A0A540WKE1</accession>
<sequence>MKNDQLRLNLSITTAVTVLSLKTELLFDGKHIDPTTSPIDQFTERIAELNKLVPQPGGFSATQAQLVLLGVIGAVESYMRAIVRVSIYLDQTALNCARSLNVSFGAALHLSKELLPEALLERTSFIGKKAIVETLRDLLGVRGNLPLGVEQSLENYIRVCHLRHCAVHRFGRLGSGNAIELGFDDHRELLEKPLVLTYASLQEAILICETFVRVMNNFLFSELLGRVQFTSWTWDFRRDRRHFFKYYVSFADHASSRPSLSAFAMYRELRQQLKDHLGSKKKR</sequence>
<organism evidence="1 2">
    <name type="scientific">Myxococcus llanfairpwllgwyngyllgogerychwyrndrobwllllantysiliogogogochensis</name>
    <dbReference type="NCBI Taxonomy" id="2590453"/>
    <lineage>
        <taxon>Bacteria</taxon>
        <taxon>Pseudomonadati</taxon>
        <taxon>Myxococcota</taxon>
        <taxon>Myxococcia</taxon>
        <taxon>Myxococcales</taxon>
        <taxon>Cystobacterineae</taxon>
        <taxon>Myxococcaceae</taxon>
        <taxon>Myxococcus</taxon>
    </lineage>
</organism>